<dbReference type="InterPro" id="IPR012338">
    <property type="entry name" value="Beta-lactam/transpept-like"/>
</dbReference>
<keyword evidence="2" id="KW-0472">Membrane</keyword>
<dbReference type="SUPFAM" id="SSF56601">
    <property type="entry name" value="beta-lactamase/transpeptidase-like"/>
    <property type="match status" value="1"/>
</dbReference>
<dbReference type="RefSeq" id="WP_126798097.1">
    <property type="nucleotide sequence ID" value="NZ_PIPO01000001.1"/>
</dbReference>
<protein>
    <recommendedName>
        <fullName evidence="3">Beta-lactamase-related domain-containing protein</fullName>
    </recommendedName>
</protein>
<dbReference type="GO" id="GO:0016020">
    <property type="term" value="C:membrane"/>
    <property type="evidence" value="ECO:0007669"/>
    <property type="project" value="UniProtKB-SubCell"/>
</dbReference>
<name>A0A432WN21_9GAMM</name>
<dbReference type="PROSITE" id="PS51257">
    <property type="entry name" value="PROKAR_LIPOPROTEIN"/>
    <property type="match status" value="1"/>
</dbReference>
<proteinExistence type="predicted"/>
<dbReference type="InterPro" id="IPR001466">
    <property type="entry name" value="Beta-lactam-related"/>
</dbReference>
<dbReference type="EMBL" id="PIPO01000001">
    <property type="protein sequence ID" value="RUO35087.1"/>
    <property type="molecule type" value="Genomic_DNA"/>
</dbReference>
<dbReference type="PANTHER" id="PTHR46825">
    <property type="entry name" value="D-ALANYL-D-ALANINE-CARBOXYPEPTIDASE/ENDOPEPTIDASE AMPH"/>
    <property type="match status" value="1"/>
</dbReference>
<dbReference type="Gene3D" id="3.40.710.10">
    <property type="entry name" value="DD-peptidase/beta-lactamase superfamily"/>
    <property type="match status" value="1"/>
</dbReference>
<dbReference type="PANTHER" id="PTHR46825:SF11">
    <property type="entry name" value="PENICILLIN-BINDING PROTEIN 4"/>
    <property type="match status" value="1"/>
</dbReference>
<comment type="subcellular location">
    <subcellularLocation>
        <location evidence="1">Membrane</location>
    </subcellularLocation>
</comment>
<sequence length="361" mass="39168">MRLRHLTCLCPLVLIACVQPVSTPSDSSHPQASVQASNVNFESLRETIDNSDFSGVAAIAENGELLFVSAHGMQDRAQGIPNTVDTRFALASTSKVITAIAIMQLVEQGEVALDEPIGRFFPDYPNRLVREQVTVRHLLKMRSGLGDIFDLDHDPNTNPLTNHADYVRLFEHEPLAFTPGDDFAYSNAGYILLGRIIELASDQDFYTYVADNIFQPAGMMQTGYDDEMRLGPRMAVGYRAEGFDGIPERVEEIEGRSLVPNINPLTPRGTAAGGGYSTVGDFAKLDLALRTNSLISEDSFSTIFGKGFALGERNAGIAGGAPGTSTRFLMRPDGRAIIVFGNKDLPSAPTIANVIAEQLEL</sequence>
<evidence type="ECO:0000256" key="2">
    <source>
        <dbReference type="ARBA" id="ARBA00023136"/>
    </source>
</evidence>
<dbReference type="Proteomes" id="UP000287823">
    <property type="component" value="Unassembled WGS sequence"/>
</dbReference>
<keyword evidence="5" id="KW-1185">Reference proteome</keyword>
<organism evidence="4 5">
    <name type="scientific">Aliidiomarina soli</name>
    <dbReference type="NCBI Taxonomy" id="1928574"/>
    <lineage>
        <taxon>Bacteria</taxon>
        <taxon>Pseudomonadati</taxon>
        <taxon>Pseudomonadota</taxon>
        <taxon>Gammaproteobacteria</taxon>
        <taxon>Alteromonadales</taxon>
        <taxon>Idiomarinaceae</taxon>
        <taxon>Aliidiomarina</taxon>
    </lineage>
</organism>
<feature type="domain" description="Beta-lactamase-related" evidence="3">
    <location>
        <begin position="52"/>
        <end position="333"/>
    </location>
</feature>
<evidence type="ECO:0000313" key="5">
    <source>
        <dbReference type="Proteomes" id="UP000287823"/>
    </source>
</evidence>
<accession>A0A432WN21</accession>
<dbReference type="InterPro" id="IPR050491">
    <property type="entry name" value="AmpC-like"/>
</dbReference>
<reference evidence="4 5" key="1">
    <citation type="journal article" date="2011" name="Front. Microbiol.">
        <title>Genomic signatures of strain selection and enhancement in Bacillus atrophaeus var. globigii, a historical biowarfare simulant.</title>
        <authorList>
            <person name="Gibbons H.S."/>
            <person name="Broomall S.M."/>
            <person name="McNew L.A."/>
            <person name="Daligault H."/>
            <person name="Chapman C."/>
            <person name="Bruce D."/>
            <person name="Karavis M."/>
            <person name="Krepps M."/>
            <person name="McGregor P.A."/>
            <person name="Hong C."/>
            <person name="Park K.H."/>
            <person name="Akmal A."/>
            <person name="Feldman A."/>
            <person name="Lin J.S."/>
            <person name="Chang W.E."/>
            <person name="Higgs B.W."/>
            <person name="Demirev P."/>
            <person name="Lindquist J."/>
            <person name="Liem A."/>
            <person name="Fochler E."/>
            <person name="Read T.D."/>
            <person name="Tapia R."/>
            <person name="Johnson S."/>
            <person name="Bishop-Lilly K.A."/>
            <person name="Detter C."/>
            <person name="Han C."/>
            <person name="Sozhamannan S."/>
            <person name="Rosenzweig C.N."/>
            <person name="Skowronski E.W."/>
        </authorList>
    </citation>
    <scope>NUCLEOTIDE SEQUENCE [LARGE SCALE GENOMIC DNA]</scope>
    <source>
        <strain evidence="4 5">Y4G10-17</strain>
    </source>
</reference>
<evidence type="ECO:0000313" key="4">
    <source>
        <dbReference type="EMBL" id="RUO35087.1"/>
    </source>
</evidence>
<evidence type="ECO:0000259" key="3">
    <source>
        <dbReference type="Pfam" id="PF00144"/>
    </source>
</evidence>
<comment type="caution">
    <text evidence="4">The sequence shown here is derived from an EMBL/GenBank/DDBJ whole genome shotgun (WGS) entry which is preliminary data.</text>
</comment>
<gene>
    <name evidence="4" type="ORF">CWE14_03575</name>
</gene>
<dbReference type="Pfam" id="PF00144">
    <property type="entry name" value="Beta-lactamase"/>
    <property type="match status" value="1"/>
</dbReference>
<dbReference type="AlphaFoldDB" id="A0A432WN21"/>
<evidence type="ECO:0000256" key="1">
    <source>
        <dbReference type="ARBA" id="ARBA00004370"/>
    </source>
</evidence>